<dbReference type="AlphaFoldDB" id="A0A256G0V6"/>
<comment type="caution">
    <text evidence="1">The sequence shown here is derived from an EMBL/GenBank/DDBJ whole genome shotgun (WGS) entry which is preliminary data.</text>
</comment>
<organism evidence="1 2">
    <name type="scientific">Brucella thiophenivorans</name>
    <dbReference type="NCBI Taxonomy" id="571255"/>
    <lineage>
        <taxon>Bacteria</taxon>
        <taxon>Pseudomonadati</taxon>
        <taxon>Pseudomonadota</taxon>
        <taxon>Alphaproteobacteria</taxon>
        <taxon>Hyphomicrobiales</taxon>
        <taxon>Brucellaceae</taxon>
        <taxon>Brucella/Ochrobactrum group</taxon>
        <taxon>Brucella</taxon>
    </lineage>
</organism>
<name>A0A256G0V6_9HYPH</name>
<accession>A0A256G0V6</accession>
<gene>
    <name evidence="1" type="ORF">CEV31_1007</name>
</gene>
<protein>
    <submittedName>
        <fullName evidence="1">Uncharacterized protein</fullName>
    </submittedName>
</protein>
<keyword evidence="2" id="KW-1185">Reference proteome</keyword>
<evidence type="ECO:0000313" key="2">
    <source>
        <dbReference type="Proteomes" id="UP000215590"/>
    </source>
</evidence>
<evidence type="ECO:0000313" key="1">
    <source>
        <dbReference type="EMBL" id="OYR20724.1"/>
    </source>
</evidence>
<proteinExistence type="predicted"/>
<dbReference type="EMBL" id="NNRJ01000014">
    <property type="protein sequence ID" value="OYR20724.1"/>
    <property type="molecule type" value="Genomic_DNA"/>
</dbReference>
<reference evidence="1 2" key="1">
    <citation type="submission" date="2017-07" db="EMBL/GenBank/DDBJ databases">
        <title>Phylogenetic study on the rhizospheric bacterium Ochrobactrum sp. A44.</title>
        <authorList>
            <person name="Krzyzanowska D.M."/>
            <person name="Ossowicki A."/>
            <person name="Rajewska M."/>
            <person name="Maciag T."/>
            <person name="Kaczynski Z."/>
            <person name="Czerwicka M."/>
            <person name="Jafra S."/>
        </authorList>
    </citation>
    <scope>NUCLEOTIDE SEQUENCE [LARGE SCALE GENOMIC DNA]</scope>
    <source>
        <strain evidence="1 2">DSM 7216</strain>
    </source>
</reference>
<sequence length="48" mass="5764">MLEALYMAEKPTKCQYRRAIGRMGLRLVDLWITIYSKTVSFLRHIENF</sequence>
<dbReference type="Proteomes" id="UP000215590">
    <property type="component" value="Unassembled WGS sequence"/>
</dbReference>